<evidence type="ECO:0000256" key="9">
    <source>
        <dbReference type="ARBA" id="ARBA00023065"/>
    </source>
</evidence>
<keyword evidence="4 12" id="KW-0812">Transmembrane</keyword>
<comment type="caution">
    <text evidence="14">The sequence shown here is derived from an EMBL/GenBank/DDBJ whole genome shotgun (WGS) entry which is preliminary data.</text>
</comment>
<evidence type="ECO:0000313" key="14">
    <source>
        <dbReference type="EMBL" id="TQV82915.1"/>
    </source>
</evidence>
<feature type="transmembrane region" description="Helical" evidence="12">
    <location>
        <begin position="220"/>
        <end position="240"/>
    </location>
</feature>
<dbReference type="PANTHER" id="PTHR11537">
    <property type="entry name" value="VOLTAGE-GATED POTASSIUM CHANNEL"/>
    <property type="match status" value="1"/>
</dbReference>
<dbReference type="GO" id="GO:0005249">
    <property type="term" value="F:voltage-gated potassium channel activity"/>
    <property type="evidence" value="ECO:0007669"/>
    <property type="project" value="InterPro"/>
</dbReference>
<dbReference type="InterPro" id="IPR028325">
    <property type="entry name" value="VG_K_chnl"/>
</dbReference>
<keyword evidence="6" id="KW-0851">Voltage-gated channel</keyword>
<keyword evidence="11" id="KW-0407">Ion channel</keyword>
<dbReference type="OrthoDB" id="9799090at2"/>
<dbReference type="Pfam" id="PF00520">
    <property type="entry name" value="Ion_trans"/>
    <property type="match status" value="1"/>
</dbReference>
<evidence type="ECO:0000256" key="1">
    <source>
        <dbReference type="ARBA" id="ARBA00004141"/>
    </source>
</evidence>
<dbReference type="GO" id="GO:0001508">
    <property type="term" value="P:action potential"/>
    <property type="evidence" value="ECO:0007669"/>
    <property type="project" value="TreeGrafter"/>
</dbReference>
<evidence type="ECO:0000256" key="6">
    <source>
        <dbReference type="ARBA" id="ARBA00022882"/>
    </source>
</evidence>
<keyword evidence="5" id="KW-0631">Potassium channel</keyword>
<dbReference type="SUPFAM" id="SSF81324">
    <property type="entry name" value="Voltage-gated potassium channels"/>
    <property type="match status" value="1"/>
</dbReference>
<proteinExistence type="predicted"/>
<name>A0A545U0C4_9GAMM</name>
<dbReference type="Gene3D" id="1.20.120.350">
    <property type="entry name" value="Voltage-gated potassium channels. Chain C"/>
    <property type="match status" value="1"/>
</dbReference>
<evidence type="ECO:0000256" key="11">
    <source>
        <dbReference type="ARBA" id="ARBA00023303"/>
    </source>
</evidence>
<keyword evidence="7" id="KW-0630">Potassium</keyword>
<accession>A0A545U0C4</accession>
<evidence type="ECO:0000259" key="13">
    <source>
        <dbReference type="Pfam" id="PF00520"/>
    </source>
</evidence>
<keyword evidence="3" id="KW-0633">Potassium transport</keyword>
<keyword evidence="9" id="KW-0406">Ion transport</keyword>
<evidence type="ECO:0000256" key="8">
    <source>
        <dbReference type="ARBA" id="ARBA00022989"/>
    </source>
</evidence>
<feature type="transmembrane region" description="Helical" evidence="12">
    <location>
        <begin position="35"/>
        <end position="53"/>
    </location>
</feature>
<feature type="transmembrane region" description="Helical" evidence="12">
    <location>
        <begin position="65"/>
        <end position="84"/>
    </location>
</feature>
<dbReference type="InterPro" id="IPR027359">
    <property type="entry name" value="Volt_channel_dom_sf"/>
</dbReference>
<dbReference type="GO" id="GO:0008076">
    <property type="term" value="C:voltage-gated potassium channel complex"/>
    <property type="evidence" value="ECO:0007669"/>
    <property type="project" value="InterPro"/>
</dbReference>
<organism evidence="14 15">
    <name type="scientific">Aliikangiella coralliicola</name>
    <dbReference type="NCBI Taxonomy" id="2592383"/>
    <lineage>
        <taxon>Bacteria</taxon>
        <taxon>Pseudomonadati</taxon>
        <taxon>Pseudomonadota</taxon>
        <taxon>Gammaproteobacteria</taxon>
        <taxon>Oceanospirillales</taxon>
        <taxon>Pleioneaceae</taxon>
        <taxon>Aliikangiella</taxon>
    </lineage>
</organism>
<gene>
    <name evidence="14" type="ORF">FLL46_24400</name>
</gene>
<dbReference type="PANTHER" id="PTHR11537:SF254">
    <property type="entry name" value="POTASSIUM VOLTAGE-GATED CHANNEL PROTEIN SHAB"/>
    <property type="match status" value="1"/>
</dbReference>
<feature type="transmembrane region" description="Helical" evidence="12">
    <location>
        <begin position="161"/>
        <end position="183"/>
    </location>
</feature>
<dbReference type="PRINTS" id="PR00169">
    <property type="entry name" value="KCHANNEL"/>
</dbReference>
<dbReference type="EMBL" id="VIKS01000015">
    <property type="protein sequence ID" value="TQV82915.1"/>
    <property type="molecule type" value="Genomic_DNA"/>
</dbReference>
<keyword evidence="10 12" id="KW-0472">Membrane</keyword>
<evidence type="ECO:0000256" key="4">
    <source>
        <dbReference type="ARBA" id="ARBA00022692"/>
    </source>
</evidence>
<keyword evidence="15" id="KW-1185">Reference proteome</keyword>
<evidence type="ECO:0000313" key="15">
    <source>
        <dbReference type="Proteomes" id="UP000315439"/>
    </source>
</evidence>
<dbReference type="Proteomes" id="UP000315439">
    <property type="component" value="Unassembled WGS sequence"/>
</dbReference>
<dbReference type="RefSeq" id="WP_142934649.1">
    <property type="nucleotide sequence ID" value="NZ_ML660171.1"/>
</dbReference>
<dbReference type="Gene3D" id="1.10.287.70">
    <property type="match status" value="1"/>
</dbReference>
<evidence type="ECO:0000256" key="12">
    <source>
        <dbReference type="SAM" id="Phobius"/>
    </source>
</evidence>
<evidence type="ECO:0000256" key="10">
    <source>
        <dbReference type="ARBA" id="ARBA00023136"/>
    </source>
</evidence>
<dbReference type="InterPro" id="IPR005821">
    <property type="entry name" value="Ion_trans_dom"/>
</dbReference>
<comment type="subcellular location">
    <subcellularLocation>
        <location evidence="1">Membrane</location>
        <topology evidence="1">Multi-pass membrane protein</topology>
    </subcellularLocation>
</comment>
<evidence type="ECO:0000256" key="3">
    <source>
        <dbReference type="ARBA" id="ARBA00022538"/>
    </source>
</evidence>
<reference evidence="14 15" key="1">
    <citation type="submission" date="2019-07" db="EMBL/GenBank/DDBJ databases">
        <title>Draft genome for Aliikangiella sp. M105.</title>
        <authorList>
            <person name="Wang G."/>
        </authorList>
    </citation>
    <scope>NUCLEOTIDE SEQUENCE [LARGE SCALE GENOMIC DNA]</scope>
    <source>
        <strain evidence="14 15">M105</strain>
    </source>
</reference>
<evidence type="ECO:0000256" key="5">
    <source>
        <dbReference type="ARBA" id="ARBA00022826"/>
    </source>
</evidence>
<keyword evidence="8 12" id="KW-1133">Transmembrane helix</keyword>
<keyword evidence="2" id="KW-0813">Transport</keyword>
<sequence length="279" mass="31310">MGKKLKKYSQGEPLAPWREKIHEVIFEADTPAGKTFDAVLIAAITLSVIAVMLDSVETIKYEYGHILDILEWGFTFLFLVEYILRLISVRKPLLYATSFLGVVDLLSILPSFVSLFYTGAETLLVIRVLRVLRVFRVFKLAEYLGEADYLMRALRSSRRKIAVFLYTVFIFVVIFGSIMYLVEGEDSGFTSIPKAVYWAIITLTTVGYGDIVPQTHLGQMIASTVMIMGYAIIAVPTGIYSTELAKVYKQSITNNACINCGEEGHDEDAIFCKFCGEKL</sequence>
<dbReference type="AlphaFoldDB" id="A0A545U0C4"/>
<evidence type="ECO:0000256" key="2">
    <source>
        <dbReference type="ARBA" id="ARBA00022448"/>
    </source>
</evidence>
<feature type="domain" description="Ion transport" evidence="13">
    <location>
        <begin position="34"/>
        <end position="250"/>
    </location>
</feature>
<protein>
    <submittedName>
        <fullName evidence="14">Ion transporter</fullName>
    </submittedName>
</protein>
<evidence type="ECO:0000256" key="7">
    <source>
        <dbReference type="ARBA" id="ARBA00022958"/>
    </source>
</evidence>